<organism evidence="1 2">
    <name type="scientific">Caerostris extrusa</name>
    <name type="common">Bark spider</name>
    <name type="synonym">Caerostris bankana</name>
    <dbReference type="NCBI Taxonomy" id="172846"/>
    <lineage>
        <taxon>Eukaryota</taxon>
        <taxon>Metazoa</taxon>
        <taxon>Ecdysozoa</taxon>
        <taxon>Arthropoda</taxon>
        <taxon>Chelicerata</taxon>
        <taxon>Arachnida</taxon>
        <taxon>Araneae</taxon>
        <taxon>Araneomorphae</taxon>
        <taxon>Entelegynae</taxon>
        <taxon>Araneoidea</taxon>
        <taxon>Araneidae</taxon>
        <taxon>Caerostris</taxon>
    </lineage>
</organism>
<proteinExistence type="predicted"/>
<protein>
    <submittedName>
        <fullName evidence="1">Uncharacterized protein</fullName>
    </submittedName>
</protein>
<dbReference type="EMBL" id="BPLR01013387">
    <property type="protein sequence ID" value="GIY60862.1"/>
    <property type="molecule type" value="Genomic_DNA"/>
</dbReference>
<dbReference type="Proteomes" id="UP001054945">
    <property type="component" value="Unassembled WGS sequence"/>
</dbReference>
<dbReference type="AlphaFoldDB" id="A0AAV4US78"/>
<evidence type="ECO:0000313" key="2">
    <source>
        <dbReference type="Proteomes" id="UP001054945"/>
    </source>
</evidence>
<keyword evidence="2" id="KW-1185">Reference proteome</keyword>
<gene>
    <name evidence="1" type="ORF">CEXT_421511</name>
</gene>
<evidence type="ECO:0000313" key="1">
    <source>
        <dbReference type="EMBL" id="GIY60862.1"/>
    </source>
</evidence>
<comment type="caution">
    <text evidence="1">The sequence shown here is derived from an EMBL/GenBank/DDBJ whole genome shotgun (WGS) entry which is preliminary data.</text>
</comment>
<reference evidence="1 2" key="1">
    <citation type="submission" date="2021-06" db="EMBL/GenBank/DDBJ databases">
        <title>Caerostris extrusa draft genome.</title>
        <authorList>
            <person name="Kono N."/>
            <person name="Arakawa K."/>
        </authorList>
    </citation>
    <scope>NUCLEOTIDE SEQUENCE [LARGE SCALE GENOMIC DNA]</scope>
</reference>
<name>A0AAV4US78_CAEEX</name>
<sequence>MLNNFRAVPECNMASNGSTFFPNSQNTPYMMHNFPQSFIHHPPPGNIYSGNANETVSNGQTTVQINSGADRNYAARNDFYNNDNSLSCHQPLMNPAPFQNMQTFPNSNFHVPPYFNVTPPLQNAGRFYPPPRPGVNIPPPPIPVPASPYISDCTQNASANPAVNNLPPIQTAFINSLNSDGYNTMSKIITDIQTSTTSISDAPSVKEKSLNEFLQKFHSKKKDKLNAVTTVQQFRSKIQTCCSMYKMLQSRKDCIHYFIQIKRNGRWNLKKPRN</sequence>
<accession>A0AAV4US78</accession>